<dbReference type="InterPro" id="IPR011042">
    <property type="entry name" value="6-blade_b-propeller_TolB-like"/>
</dbReference>
<dbReference type="EMBL" id="AUBJ02000001">
    <property type="protein sequence ID" value="MCP2333122.1"/>
    <property type="molecule type" value="Genomic_DNA"/>
</dbReference>
<keyword evidence="4" id="KW-0413">Isomerase</keyword>
<keyword evidence="1" id="KW-0677">Repeat</keyword>
<accession>A0ABT1JLA7</accession>
<dbReference type="CDD" id="cd14951">
    <property type="entry name" value="NHL-2_like"/>
    <property type="match status" value="1"/>
</dbReference>
<dbReference type="Gene3D" id="2.120.10.30">
    <property type="entry name" value="TolB, C-terminal domain"/>
    <property type="match status" value="2"/>
</dbReference>
<comment type="caution">
    <text evidence="4">The sequence shown here is derived from an EMBL/GenBank/DDBJ whole genome shotgun (WGS) entry which is preliminary data.</text>
</comment>
<evidence type="ECO:0000256" key="1">
    <source>
        <dbReference type="ARBA" id="ARBA00022737"/>
    </source>
</evidence>
<evidence type="ECO:0000259" key="3">
    <source>
        <dbReference type="PROSITE" id="PS51352"/>
    </source>
</evidence>
<dbReference type="InterPro" id="IPR036249">
    <property type="entry name" value="Thioredoxin-like_sf"/>
</dbReference>
<feature type="domain" description="Thioredoxin" evidence="3">
    <location>
        <begin position="21"/>
        <end position="166"/>
    </location>
</feature>
<dbReference type="PANTHER" id="PTHR46388">
    <property type="entry name" value="NHL REPEAT-CONTAINING PROTEIN 2"/>
    <property type="match status" value="1"/>
</dbReference>
<organism evidence="4 5">
    <name type="scientific">Actinoalloteichus caeruleus DSM 43889</name>
    <dbReference type="NCBI Taxonomy" id="1120930"/>
    <lineage>
        <taxon>Bacteria</taxon>
        <taxon>Bacillati</taxon>
        <taxon>Actinomycetota</taxon>
        <taxon>Actinomycetes</taxon>
        <taxon>Pseudonocardiales</taxon>
        <taxon>Pseudonocardiaceae</taxon>
        <taxon>Actinoalloteichus</taxon>
        <taxon>Actinoalloteichus cyanogriseus</taxon>
    </lineage>
</organism>
<dbReference type="InterPro" id="IPR001258">
    <property type="entry name" value="NHL_repeat"/>
</dbReference>
<dbReference type="InterPro" id="IPR045302">
    <property type="entry name" value="NHL2_NHL_rpt_dom"/>
</dbReference>
<reference evidence="4 5" key="2">
    <citation type="submission" date="2022-06" db="EMBL/GenBank/DDBJ databases">
        <title>Genomic Encyclopedia of Type Strains, Phase I: the one thousand microbial genomes (KMG-I) project.</title>
        <authorList>
            <person name="Kyrpides N."/>
        </authorList>
    </citation>
    <scope>NUCLEOTIDE SEQUENCE [LARGE SCALE GENOMIC DNA]</scope>
    <source>
        <strain evidence="4 5">DSM 43889</strain>
    </source>
</reference>
<reference evidence="4 5" key="1">
    <citation type="submission" date="2013-07" db="EMBL/GenBank/DDBJ databases">
        <authorList>
            <consortium name="DOE Joint Genome Institute"/>
            <person name="Reeve W."/>
            <person name="Huntemann M."/>
            <person name="Han J."/>
            <person name="Chen A."/>
            <person name="Kyrpides N."/>
            <person name="Mavromatis K."/>
            <person name="Markowitz V."/>
            <person name="Palaniappan K."/>
            <person name="Ivanova N."/>
            <person name="Schaumberg A."/>
            <person name="Pati A."/>
            <person name="Liolios K."/>
            <person name="Nordberg H.P."/>
            <person name="Cantor M.N."/>
            <person name="Hua S.X."/>
            <person name="Woyke T."/>
        </authorList>
    </citation>
    <scope>NUCLEOTIDE SEQUENCE [LARGE SCALE GENOMIC DNA]</scope>
    <source>
        <strain evidence="4 5">DSM 43889</strain>
    </source>
</reference>
<keyword evidence="5" id="KW-1185">Reference proteome</keyword>
<feature type="region of interest" description="Disordered" evidence="2">
    <location>
        <begin position="169"/>
        <end position="188"/>
    </location>
</feature>
<dbReference type="SUPFAM" id="SSF52833">
    <property type="entry name" value="Thioredoxin-like"/>
    <property type="match status" value="1"/>
</dbReference>
<feature type="region of interest" description="Disordered" evidence="2">
    <location>
        <begin position="230"/>
        <end position="253"/>
    </location>
</feature>
<evidence type="ECO:0000313" key="4">
    <source>
        <dbReference type="EMBL" id="MCP2333122.1"/>
    </source>
</evidence>
<evidence type="ECO:0000313" key="5">
    <source>
        <dbReference type="Proteomes" id="UP000791080"/>
    </source>
</evidence>
<dbReference type="PROSITE" id="PS51352">
    <property type="entry name" value="THIOREDOXIN_2"/>
    <property type="match status" value="1"/>
</dbReference>
<sequence length="645" mass="68482">MGAGTFRRRVAFTRDVTSVQRRARVRAPELTGRGWLNTGGETVRLADLRGKVVLLDFWTFCCVNCLHVLDELRPLEEEFSDVLVTIGVHSPKFTHEADPDALAAAVERYSVEHPVLDDPELVTWQNYAVKAWPTLVLIDPEGYVVHVAAGEGHVETLRDLVAEIVSEHADKGTLHRGSGPYTPPPPASTELRFPGAVTALPGGTLLVSDTAHHSLVELAADGTTVLRRIGSGQRGRSDGPAEEATFSEPGGSTLLPPDLAEALGVHVVVADTVNHLLRGVNLDTGEVRTLAGTGEQWRDGADAGPGTEVPLTSPWDVAWWEPAGGVVVAMAGNHTLGLYDPRSGTVRRFAGTTVEGLADGPIGEAFFAQTSALAAADDRLWLVDSETSALRWIERGGDPARGDEPHFVVRTAVGTGLFDFGHRDGPAGEALFQHPLGVAVLPDGSVAVSDTYNGAVRRYDPASQEVSTLVGDLAEPAGATVLDGELVVALSAAHRVERPVPPGVTARIIAGEAQQVRRPATEVGSGQVRLVVVFEPPAGQKLDERYGPATRLEVTSSPPELLVSGAGVDQSLTRDLVFSDTVDEGVLHVVAQAASCEDSELVEHPACRLTRQDWGVPVRVTRGGTARLPLVMGGLDESTENHTEE</sequence>
<proteinExistence type="predicted"/>
<dbReference type="PANTHER" id="PTHR46388:SF2">
    <property type="entry name" value="NHL REPEAT-CONTAINING PROTEIN 2"/>
    <property type="match status" value="1"/>
</dbReference>
<dbReference type="GO" id="GO:0016853">
    <property type="term" value="F:isomerase activity"/>
    <property type="evidence" value="ECO:0007669"/>
    <property type="project" value="UniProtKB-KW"/>
</dbReference>
<gene>
    <name evidence="4" type="ORF">G443_003392</name>
</gene>
<dbReference type="Gene3D" id="3.40.30.10">
    <property type="entry name" value="Glutaredoxin"/>
    <property type="match status" value="1"/>
</dbReference>
<name>A0ABT1JLA7_ACTCY</name>
<evidence type="ECO:0000256" key="2">
    <source>
        <dbReference type="SAM" id="MobiDB-lite"/>
    </source>
</evidence>
<protein>
    <submittedName>
        <fullName evidence="4">Thiol-disulfide isomerase or thioredoxin</fullName>
    </submittedName>
</protein>
<dbReference type="SUPFAM" id="SSF101898">
    <property type="entry name" value="NHL repeat"/>
    <property type="match status" value="1"/>
</dbReference>
<dbReference type="InterPro" id="IPR013766">
    <property type="entry name" value="Thioredoxin_domain"/>
</dbReference>
<dbReference type="Pfam" id="PF00578">
    <property type="entry name" value="AhpC-TSA"/>
    <property type="match status" value="1"/>
</dbReference>
<dbReference type="Pfam" id="PF01436">
    <property type="entry name" value="NHL"/>
    <property type="match status" value="1"/>
</dbReference>
<dbReference type="Proteomes" id="UP000791080">
    <property type="component" value="Unassembled WGS sequence"/>
</dbReference>
<dbReference type="InterPro" id="IPR000866">
    <property type="entry name" value="AhpC/TSA"/>
</dbReference>